<dbReference type="OrthoDB" id="1703411at2759"/>
<proteinExistence type="predicted"/>
<evidence type="ECO:0000259" key="2">
    <source>
        <dbReference type="PROSITE" id="PS50181"/>
    </source>
</evidence>
<evidence type="ECO:0000313" key="4">
    <source>
        <dbReference type="Proteomes" id="UP000290289"/>
    </source>
</evidence>
<name>A0A498HTG8_MALDO</name>
<comment type="caution">
    <text evidence="3">The sequence shown here is derived from an EMBL/GenBank/DDBJ whole genome shotgun (WGS) entry which is preliminary data.</text>
</comment>
<dbReference type="InterPro" id="IPR050796">
    <property type="entry name" value="SCF_F-box_component"/>
</dbReference>
<dbReference type="Proteomes" id="UP000290289">
    <property type="component" value="Chromosome 15"/>
</dbReference>
<dbReference type="SMART" id="SM00256">
    <property type="entry name" value="FBOX"/>
    <property type="match status" value="1"/>
</dbReference>
<dbReference type="InterPro" id="IPR001810">
    <property type="entry name" value="F-box_dom"/>
</dbReference>
<dbReference type="PANTHER" id="PTHR31672:SF12">
    <property type="entry name" value="F-BOX DOMAIN-CONTAINING PROTEIN"/>
    <property type="match status" value="1"/>
</dbReference>
<dbReference type="EMBL" id="RDQH01000341">
    <property type="protein sequence ID" value="RXH72865.1"/>
    <property type="molecule type" value="Genomic_DNA"/>
</dbReference>
<dbReference type="FunFam" id="2.120.10.80:FF:000169">
    <property type="entry name" value="F-box family protein"/>
    <property type="match status" value="1"/>
</dbReference>
<dbReference type="InterPro" id="IPR005174">
    <property type="entry name" value="KIB1-4_b-propeller"/>
</dbReference>
<dbReference type="SUPFAM" id="SSF117281">
    <property type="entry name" value="Kelch motif"/>
    <property type="match status" value="1"/>
</dbReference>
<dbReference type="Gene3D" id="2.120.10.80">
    <property type="entry name" value="Kelch-type beta propeller"/>
    <property type="match status" value="1"/>
</dbReference>
<accession>A0A498HTG8</accession>
<gene>
    <name evidence="3" type="ORF">DVH24_012549</name>
</gene>
<organism evidence="3 4">
    <name type="scientific">Malus domestica</name>
    <name type="common">Apple</name>
    <name type="synonym">Pyrus malus</name>
    <dbReference type="NCBI Taxonomy" id="3750"/>
    <lineage>
        <taxon>Eukaryota</taxon>
        <taxon>Viridiplantae</taxon>
        <taxon>Streptophyta</taxon>
        <taxon>Embryophyta</taxon>
        <taxon>Tracheophyta</taxon>
        <taxon>Spermatophyta</taxon>
        <taxon>Magnoliopsida</taxon>
        <taxon>eudicotyledons</taxon>
        <taxon>Gunneridae</taxon>
        <taxon>Pentapetalae</taxon>
        <taxon>rosids</taxon>
        <taxon>fabids</taxon>
        <taxon>Rosales</taxon>
        <taxon>Rosaceae</taxon>
        <taxon>Amygdaloideae</taxon>
        <taxon>Maleae</taxon>
        <taxon>Malus</taxon>
    </lineage>
</organism>
<evidence type="ECO:0000256" key="1">
    <source>
        <dbReference type="SAM" id="MobiDB-lite"/>
    </source>
</evidence>
<dbReference type="Pfam" id="PF00646">
    <property type="entry name" value="F-box"/>
    <property type="match status" value="1"/>
</dbReference>
<dbReference type="KEGG" id="mdm:103424661"/>
<feature type="region of interest" description="Disordered" evidence="1">
    <location>
        <begin position="1"/>
        <end position="24"/>
    </location>
</feature>
<feature type="domain" description="F-box" evidence="2">
    <location>
        <begin position="28"/>
        <end position="75"/>
    </location>
</feature>
<evidence type="ECO:0000313" key="3">
    <source>
        <dbReference type="EMBL" id="RXH72865.1"/>
    </source>
</evidence>
<dbReference type="PROSITE" id="PS50181">
    <property type="entry name" value="FBOX"/>
    <property type="match status" value="1"/>
</dbReference>
<dbReference type="Pfam" id="PF03478">
    <property type="entry name" value="Beta-prop_KIB1-4"/>
    <property type="match status" value="1"/>
</dbReference>
<dbReference type="InterPro" id="IPR015915">
    <property type="entry name" value="Kelch-typ_b-propeller"/>
</dbReference>
<dbReference type="STRING" id="3750.A0A498HTG8"/>
<keyword evidence="4" id="KW-1185">Reference proteome</keyword>
<sequence>MKDHSPPNHYGQTTAVPTSPSTPPKMDARIWSKLPEELLDLVLSFLPLKNFLILRSTCKRFKSLLFSPSFVFKHSSAFLLLSHPQCFRHFPLYDSDTTTWRKLPLSLSAPLPCAAGAAAQASLLCASNGLLCFSLPNSFLVFNILTKSSRVIKFPDCPFGFELFSLISTPAGYNLFMASSRSSSKSTFVYHSKARSWQKFDFTETILSDNCHQKGVYFKGCLYFVTPEPFSIVCFEFESGKWERPIPELPTELVFARLVSGGGEKKLYLIGGVGRNGIARSLQVWELEFGGGMKWVEVESLPDRMCKKLMSVCFHNYEHLYCFWHQGLICVCCYNWPEILYFKISRRTWHWIPKCPSLPDKSSCGFRWFSFVPNFHSSA</sequence>
<dbReference type="SMR" id="A0A498HTG8"/>
<dbReference type="Gene3D" id="1.20.1280.50">
    <property type="match status" value="1"/>
</dbReference>
<dbReference type="InterPro" id="IPR036047">
    <property type="entry name" value="F-box-like_dom_sf"/>
</dbReference>
<dbReference type="AlphaFoldDB" id="A0A498HTG8"/>
<protein>
    <recommendedName>
        <fullName evidence="2">F-box domain-containing protein</fullName>
    </recommendedName>
</protein>
<dbReference type="PANTHER" id="PTHR31672">
    <property type="entry name" value="BNACNNG10540D PROTEIN"/>
    <property type="match status" value="1"/>
</dbReference>
<dbReference type="SUPFAM" id="SSF81383">
    <property type="entry name" value="F-box domain"/>
    <property type="match status" value="1"/>
</dbReference>
<reference evidence="3 4" key="1">
    <citation type="submission" date="2018-10" db="EMBL/GenBank/DDBJ databases">
        <title>A high-quality apple genome assembly.</title>
        <authorList>
            <person name="Hu J."/>
        </authorList>
    </citation>
    <scope>NUCLEOTIDE SEQUENCE [LARGE SCALE GENOMIC DNA]</scope>
    <source>
        <strain evidence="4">cv. HFTH1</strain>
        <tissue evidence="3">Young leaf</tissue>
    </source>
</reference>